<comment type="similarity">
    <text evidence="1 7">Belongs to the outer membrane factor (OMF) (TC 1.B.17) family.</text>
</comment>
<dbReference type="EMBL" id="SSGG01000035">
    <property type="protein sequence ID" value="TXI38025.1"/>
    <property type="molecule type" value="Genomic_DNA"/>
</dbReference>
<keyword evidence="5 7" id="KW-0472">Membrane</keyword>
<dbReference type="AlphaFoldDB" id="A0A5C7WN28"/>
<keyword evidence="3" id="KW-1134">Transmembrane beta strand</keyword>
<dbReference type="Gene3D" id="1.20.1600.10">
    <property type="entry name" value="Outer membrane efflux proteins (OEP)"/>
    <property type="match status" value="1"/>
</dbReference>
<comment type="subcellular location">
    <subcellularLocation>
        <location evidence="7">Cell outer membrane</location>
        <topology evidence="7">Peripheral membrane protein</topology>
    </subcellularLocation>
</comment>
<name>A0A5C7WN28_METME</name>
<dbReference type="GO" id="GO:0015288">
    <property type="term" value="F:porin activity"/>
    <property type="evidence" value="ECO:0007669"/>
    <property type="project" value="TreeGrafter"/>
</dbReference>
<evidence type="ECO:0000256" key="5">
    <source>
        <dbReference type="ARBA" id="ARBA00023136"/>
    </source>
</evidence>
<dbReference type="GO" id="GO:1990281">
    <property type="term" value="C:efflux pump complex"/>
    <property type="evidence" value="ECO:0007669"/>
    <property type="project" value="TreeGrafter"/>
</dbReference>
<protein>
    <recommendedName>
        <fullName evidence="7">Protein CyaE</fullName>
    </recommendedName>
</protein>
<evidence type="ECO:0000313" key="8">
    <source>
        <dbReference type="EMBL" id="TXI38025.1"/>
    </source>
</evidence>
<dbReference type="GO" id="GO:0009279">
    <property type="term" value="C:cell outer membrane"/>
    <property type="evidence" value="ECO:0007669"/>
    <property type="project" value="UniProtKB-SubCell"/>
</dbReference>
<organism evidence="8 9">
    <name type="scientific">Methylophilus methylotrophus</name>
    <name type="common">Bacterium W3A1</name>
    <dbReference type="NCBI Taxonomy" id="17"/>
    <lineage>
        <taxon>Bacteria</taxon>
        <taxon>Pseudomonadati</taxon>
        <taxon>Pseudomonadota</taxon>
        <taxon>Betaproteobacteria</taxon>
        <taxon>Nitrosomonadales</taxon>
        <taxon>Methylophilaceae</taxon>
        <taxon>Methylophilus</taxon>
    </lineage>
</organism>
<keyword evidence="7" id="KW-0204">Cytolysis</keyword>
<dbReference type="GO" id="GO:0031640">
    <property type="term" value="P:killing of cells of another organism"/>
    <property type="evidence" value="ECO:0007669"/>
    <property type="project" value="UniProtKB-KW"/>
</dbReference>
<dbReference type="PIRSF" id="PIRSF001892">
    <property type="entry name" value="CyaE"/>
    <property type="match status" value="1"/>
</dbReference>
<dbReference type="PANTHER" id="PTHR30026">
    <property type="entry name" value="OUTER MEMBRANE PROTEIN TOLC"/>
    <property type="match status" value="1"/>
</dbReference>
<gene>
    <name evidence="8" type="ORF">E6Q51_01970</name>
</gene>
<keyword evidence="4" id="KW-0812">Transmembrane</keyword>
<evidence type="ECO:0000256" key="6">
    <source>
        <dbReference type="ARBA" id="ARBA00023237"/>
    </source>
</evidence>
<keyword evidence="7" id="KW-0354">Hemolysis</keyword>
<dbReference type="STRING" id="1122236.GCA_000378225_02325"/>
<evidence type="ECO:0000313" key="9">
    <source>
        <dbReference type="Proteomes" id="UP000321374"/>
    </source>
</evidence>
<dbReference type="Proteomes" id="UP000321374">
    <property type="component" value="Unassembled WGS sequence"/>
</dbReference>
<keyword evidence="2 7" id="KW-0813">Transport</keyword>
<keyword evidence="6 7" id="KW-0998">Cell outer membrane</keyword>
<evidence type="ECO:0000256" key="7">
    <source>
        <dbReference type="PIRNR" id="PIRNR001892"/>
    </source>
</evidence>
<evidence type="ECO:0000256" key="1">
    <source>
        <dbReference type="ARBA" id="ARBA00007613"/>
    </source>
</evidence>
<dbReference type="Pfam" id="PF02321">
    <property type="entry name" value="OEP"/>
    <property type="match status" value="2"/>
</dbReference>
<dbReference type="PANTHER" id="PTHR30026:SF21">
    <property type="entry name" value="SLR1270 PROTEIN"/>
    <property type="match status" value="1"/>
</dbReference>
<dbReference type="GO" id="GO:0015562">
    <property type="term" value="F:efflux transmembrane transporter activity"/>
    <property type="evidence" value="ECO:0007669"/>
    <property type="project" value="InterPro"/>
</dbReference>
<dbReference type="SUPFAM" id="SSF56954">
    <property type="entry name" value="Outer membrane efflux proteins (OEP)"/>
    <property type="match status" value="1"/>
</dbReference>
<evidence type="ECO:0000256" key="3">
    <source>
        <dbReference type="ARBA" id="ARBA00022452"/>
    </source>
</evidence>
<evidence type="ECO:0000256" key="4">
    <source>
        <dbReference type="ARBA" id="ARBA00022692"/>
    </source>
</evidence>
<dbReference type="InterPro" id="IPR051906">
    <property type="entry name" value="TolC-like"/>
</dbReference>
<accession>A0A5C7WN28</accession>
<proteinExistence type="inferred from homology"/>
<sequence>MMLCSCVSLEAQESLFYDDGDPLDTQVQTLPRIPGQYWGGDAGCGEVNWQQPLTLADVANISLCHNPQTREMWANARVQAAQLGVAKSAYLPTVTDTVSSNMGVLNPESAMRGNPNLNLSNSLVASYLLYDFGNRKANIESARQLLLAASATQSSTVQSILLNTIAVYYQVQANIAAVSAAQQAERAAEESFKAANARYQAGVATPADKLQAQTAYAQLTLQRITIEGNLRVAYGSLANLMGWPANRSMTLAPSANQTPSGILDDVSTLIEQAGQRRPDLLASEAQVRAAEASIAASKAASKPTISVGVSNNLQDGSQYAANSATTLGFTVSIPIFAGYAPTYLIRAAEASADLRLAQRDSLRLQISLDVWSAYQNLRTALQSVTASQTLLESADQSYRVAFGRYTAGVGNIIDTLNAQSALASARQQNIQASLNSNIARATLAQAIGVLDHAMIQSLPGAVSPDLPSAAAPAQ</sequence>
<comment type="caution">
    <text evidence="8">The sequence shown here is derived from an EMBL/GenBank/DDBJ whole genome shotgun (WGS) entry which is preliminary data.</text>
</comment>
<dbReference type="InterPro" id="IPR003423">
    <property type="entry name" value="OMP_efflux"/>
</dbReference>
<evidence type="ECO:0000256" key="2">
    <source>
        <dbReference type="ARBA" id="ARBA00022448"/>
    </source>
</evidence>
<comment type="function">
    <text evidence="7">CyaE is necessary for transport of calmodulin-sensitive adenylate cyclase-hemolysin (cyclolysin).</text>
</comment>
<dbReference type="InterPro" id="IPR028351">
    <property type="entry name" value="CyaE"/>
</dbReference>
<reference evidence="8 9" key="1">
    <citation type="submission" date="2018-09" db="EMBL/GenBank/DDBJ databases">
        <title>Metagenome Assembled Genomes from an Advanced Water Purification Facility.</title>
        <authorList>
            <person name="Stamps B.W."/>
            <person name="Spear J.R."/>
        </authorList>
    </citation>
    <scope>NUCLEOTIDE SEQUENCE [LARGE SCALE GENOMIC DNA]</scope>
    <source>
        <strain evidence="8">Bin_42_2</strain>
    </source>
</reference>